<reference evidence="2 3" key="2">
    <citation type="submission" date="2018-11" db="EMBL/GenBank/DDBJ databases">
        <authorList>
            <consortium name="Pathogen Informatics"/>
        </authorList>
    </citation>
    <scope>NUCLEOTIDE SEQUENCE [LARGE SCALE GENOMIC DNA]</scope>
</reference>
<dbReference type="EMBL" id="UZAM01007999">
    <property type="protein sequence ID" value="VDP02631.1"/>
    <property type="molecule type" value="Genomic_DNA"/>
</dbReference>
<evidence type="ECO:0000313" key="4">
    <source>
        <dbReference type="WBParaSite" id="SBAD_0000404201-mRNA-1"/>
    </source>
</evidence>
<gene>
    <name evidence="2" type="ORF">SBAD_LOCUS3868</name>
</gene>
<evidence type="ECO:0000256" key="1">
    <source>
        <dbReference type="SAM" id="MobiDB-lite"/>
    </source>
</evidence>
<evidence type="ECO:0000313" key="2">
    <source>
        <dbReference type="EMBL" id="VDP02631.1"/>
    </source>
</evidence>
<dbReference type="Proteomes" id="UP000270296">
    <property type="component" value="Unassembled WGS sequence"/>
</dbReference>
<proteinExistence type="predicted"/>
<reference evidence="4" key="1">
    <citation type="submission" date="2016-06" db="UniProtKB">
        <authorList>
            <consortium name="WormBaseParasite"/>
        </authorList>
    </citation>
    <scope>IDENTIFICATION</scope>
</reference>
<sequence length="105" mass="11820">MSANGAVVRRNRKTNEYSITRQCFTGEVLESTYFLPMLFYVYRPSLGGSRSFTLDDTHFTSLIMQSGEHHAMVTWPLEQLTTSGRFGSVNADGNSQSKSSIDPFR</sequence>
<dbReference type="AlphaFoldDB" id="A0A183IJS2"/>
<protein>
    <submittedName>
        <fullName evidence="2 4">Uncharacterized protein</fullName>
    </submittedName>
</protein>
<dbReference type="WBParaSite" id="SBAD_0000404201-mRNA-1">
    <property type="protein sequence ID" value="SBAD_0000404201-mRNA-1"/>
    <property type="gene ID" value="SBAD_0000404201"/>
</dbReference>
<keyword evidence="3" id="KW-1185">Reference proteome</keyword>
<evidence type="ECO:0000313" key="3">
    <source>
        <dbReference type="Proteomes" id="UP000270296"/>
    </source>
</evidence>
<name>A0A183IJS2_9BILA</name>
<accession>A0A183IJS2</accession>
<organism evidence="4">
    <name type="scientific">Soboliphyme baturini</name>
    <dbReference type="NCBI Taxonomy" id="241478"/>
    <lineage>
        <taxon>Eukaryota</taxon>
        <taxon>Metazoa</taxon>
        <taxon>Ecdysozoa</taxon>
        <taxon>Nematoda</taxon>
        <taxon>Enoplea</taxon>
        <taxon>Dorylaimia</taxon>
        <taxon>Dioctophymatida</taxon>
        <taxon>Dioctophymatoidea</taxon>
        <taxon>Soboliphymatidae</taxon>
        <taxon>Soboliphyme</taxon>
    </lineage>
</organism>
<feature type="region of interest" description="Disordered" evidence="1">
    <location>
        <begin position="86"/>
        <end position="105"/>
    </location>
</feature>